<dbReference type="SMART" id="SM00409">
    <property type="entry name" value="IG"/>
    <property type="match status" value="2"/>
</dbReference>
<name>A0AAY5EBK9_ELEEL</name>
<evidence type="ECO:0000259" key="2">
    <source>
        <dbReference type="PROSITE" id="PS50835"/>
    </source>
</evidence>
<proteinExistence type="predicted"/>
<evidence type="ECO:0000313" key="3">
    <source>
        <dbReference type="Ensembl" id="ENSEEEP00000054316.1"/>
    </source>
</evidence>
<dbReference type="SUPFAM" id="SSF48726">
    <property type="entry name" value="Immunoglobulin"/>
    <property type="match status" value="2"/>
</dbReference>
<dbReference type="Proteomes" id="UP000314983">
    <property type="component" value="Chromosome 4"/>
</dbReference>
<reference evidence="3" key="2">
    <citation type="submission" date="2025-08" db="UniProtKB">
        <authorList>
            <consortium name="Ensembl"/>
        </authorList>
    </citation>
    <scope>IDENTIFICATION</scope>
</reference>
<keyword evidence="4" id="KW-1185">Reference proteome</keyword>
<dbReference type="Ensembl" id="ENSEEET00000057969.1">
    <property type="protein sequence ID" value="ENSEEEP00000054316.1"/>
    <property type="gene ID" value="ENSEEEG00000001128.2"/>
</dbReference>
<dbReference type="InterPro" id="IPR042454">
    <property type="entry name" value="CLMP"/>
</dbReference>
<dbReference type="Gene3D" id="2.60.40.10">
    <property type="entry name" value="Immunoglobulins"/>
    <property type="match status" value="2"/>
</dbReference>
<evidence type="ECO:0000256" key="1">
    <source>
        <dbReference type="SAM" id="Phobius"/>
    </source>
</evidence>
<dbReference type="InterPro" id="IPR013106">
    <property type="entry name" value="Ig_V-set"/>
</dbReference>
<keyword evidence="1" id="KW-0812">Transmembrane</keyword>
<dbReference type="InterPro" id="IPR007110">
    <property type="entry name" value="Ig-like_dom"/>
</dbReference>
<feature type="domain" description="Ig-like" evidence="2">
    <location>
        <begin position="59"/>
        <end position="158"/>
    </location>
</feature>
<dbReference type="Pfam" id="PF07686">
    <property type="entry name" value="V-set"/>
    <property type="match status" value="1"/>
</dbReference>
<feature type="domain" description="Ig-like" evidence="2">
    <location>
        <begin position="166"/>
        <end position="242"/>
    </location>
</feature>
<accession>A0AAY5EBK9</accession>
<dbReference type="AlphaFoldDB" id="A0AAY5EBK9"/>
<feature type="transmembrane region" description="Helical" evidence="1">
    <location>
        <begin position="345"/>
        <end position="367"/>
    </location>
</feature>
<keyword evidence="1" id="KW-0472">Membrane</keyword>
<dbReference type="PROSITE" id="PS50835">
    <property type="entry name" value="IG_LIKE"/>
    <property type="match status" value="2"/>
</dbReference>
<dbReference type="InterPro" id="IPR013783">
    <property type="entry name" value="Ig-like_fold"/>
</dbReference>
<dbReference type="GO" id="GO:0009986">
    <property type="term" value="C:cell surface"/>
    <property type="evidence" value="ECO:0007669"/>
    <property type="project" value="TreeGrafter"/>
</dbReference>
<dbReference type="PANTHER" id="PTHR44783:SF1">
    <property type="entry name" value="CXADR-LIKE MEMBRANE PROTEIN"/>
    <property type="match status" value="1"/>
</dbReference>
<dbReference type="PANTHER" id="PTHR44783">
    <property type="entry name" value="CXADR-LIKE MEMBRANE PROTEIN"/>
    <property type="match status" value="1"/>
</dbReference>
<dbReference type="SMART" id="SM00406">
    <property type="entry name" value="IGv"/>
    <property type="match status" value="1"/>
</dbReference>
<dbReference type="GeneTree" id="ENSGT00940000164937"/>
<dbReference type="GO" id="GO:0005881">
    <property type="term" value="C:cytoplasmic microtubule"/>
    <property type="evidence" value="ECO:0007669"/>
    <property type="project" value="InterPro"/>
</dbReference>
<reference evidence="3 4" key="1">
    <citation type="submission" date="2020-05" db="EMBL/GenBank/DDBJ databases">
        <title>Electrophorus electricus (electric eel) genome, fEleEle1, primary haplotype.</title>
        <authorList>
            <person name="Myers G."/>
            <person name="Meyer A."/>
            <person name="Fedrigo O."/>
            <person name="Formenti G."/>
            <person name="Rhie A."/>
            <person name="Tracey A."/>
            <person name="Sims Y."/>
            <person name="Jarvis E.D."/>
        </authorList>
    </citation>
    <scope>NUCLEOTIDE SEQUENCE [LARGE SCALE GENOMIC DNA]</scope>
</reference>
<keyword evidence="1" id="KW-1133">Transmembrane helix</keyword>
<sequence length="377" mass="41701">MLHCNIPKIGKKDLFCLCGSKDCGSLFSHSQFLCVCVCSAVLLGAISTRAQTEMKKVVGENATLPCHYQFRPQTGQTLDIEWILQKPNFKQRVVIIITFFNNEVYTNDDPAGRLSFSGDYLNGDASLLITDLQLSDSSEYHCKVKTGGKYLWSQVNLVVLVKPSKPRCWMEGRLLEGSDVRLSCKSVGLRLGVGKAEWLWCTQTLANPEIVTLRNLTQESSGAYRCTASNDVGEESCIIEVTMQCKWSCRVGPSPPAGWGGCGQWAGLLEAYVRILCICGHWSCCHKLFGETKTSFSQCPHVFPSFTLSHTLGFLVPQKAITVYVCVCLYVCLSMCVRVCPSVCLFVYLSVCRCVCFCVCVCVCVCVHSSGFTLKHL</sequence>
<dbReference type="GO" id="GO:0016020">
    <property type="term" value="C:membrane"/>
    <property type="evidence" value="ECO:0007669"/>
    <property type="project" value="InterPro"/>
</dbReference>
<reference evidence="3" key="3">
    <citation type="submission" date="2025-09" db="UniProtKB">
        <authorList>
            <consortium name="Ensembl"/>
        </authorList>
    </citation>
    <scope>IDENTIFICATION</scope>
</reference>
<dbReference type="InterPro" id="IPR036179">
    <property type="entry name" value="Ig-like_dom_sf"/>
</dbReference>
<protein>
    <recommendedName>
        <fullName evidence="2">Ig-like domain-containing protein</fullName>
    </recommendedName>
</protein>
<dbReference type="InterPro" id="IPR003599">
    <property type="entry name" value="Ig_sub"/>
</dbReference>
<organism evidence="3 4">
    <name type="scientific">Electrophorus electricus</name>
    <name type="common">Electric eel</name>
    <name type="synonym">Gymnotus electricus</name>
    <dbReference type="NCBI Taxonomy" id="8005"/>
    <lineage>
        <taxon>Eukaryota</taxon>
        <taxon>Metazoa</taxon>
        <taxon>Chordata</taxon>
        <taxon>Craniata</taxon>
        <taxon>Vertebrata</taxon>
        <taxon>Euteleostomi</taxon>
        <taxon>Actinopterygii</taxon>
        <taxon>Neopterygii</taxon>
        <taxon>Teleostei</taxon>
        <taxon>Ostariophysi</taxon>
        <taxon>Gymnotiformes</taxon>
        <taxon>Gymnotoidei</taxon>
        <taxon>Gymnotidae</taxon>
        <taxon>Electrophorus</taxon>
    </lineage>
</organism>
<evidence type="ECO:0000313" key="4">
    <source>
        <dbReference type="Proteomes" id="UP000314983"/>
    </source>
</evidence>